<sequence length="157" mass="17000">MNYREMSIDTIMEDGDSFVSNTDAIICAASDISGWTQSLISDPNIPNSSNSTSVDDHHHQLISTAAGGGTNDLMIISSSASSRRSKNNNKKSDQEIRIFNVDFRAFSEAALVYSPSSSSSPTQPQNNFHSEDTAFRRFTSDFGPNNVPIAATDPSQS</sequence>
<dbReference type="PaxDb" id="4097-A0A1S3ZDT1"/>
<feature type="compositionally biased region" description="Basic and acidic residues" evidence="1">
    <location>
        <begin position="129"/>
        <end position="139"/>
    </location>
</feature>
<reference evidence="2" key="1">
    <citation type="submission" date="2025-08" db="UniProtKB">
        <authorList>
            <consortium name="RefSeq"/>
        </authorList>
    </citation>
    <scope>IDENTIFICATION</scope>
</reference>
<evidence type="ECO:0000313" key="2">
    <source>
        <dbReference type="RefSeq" id="XP_016462593.1"/>
    </source>
</evidence>
<evidence type="ECO:0000256" key="1">
    <source>
        <dbReference type="SAM" id="MobiDB-lite"/>
    </source>
</evidence>
<protein>
    <submittedName>
        <fullName evidence="2">Uncharacterized protein</fullName>
    </submittedName>
</protein>
<dbReference type="KEGG" id="nta:107785738"/>
<gene>
    <name evidence="2" type="primary">LOC107785738</name>
</gene>
<dbReference type="AlphaFoldDB" id="A0A1S3ZDT1"/>
<organism evidence="2">
    <name type="scientific">Nicotiana tabacum</name>
    <name type="common">Common tobacco</name>
    <dbReference type="NCBI Taxonomy" id="4097"/>
    <lineage>
        <taxon>Eukaryota</taxon>
        <taxon>Viridiplantae</taxon>
        <taxon>Streptophyta</taxon>
        <taxon>Embryophyta</taxon>
        <taxon>Tracheophyta</taxon>
        <taxon>Spermatophyta</taxon>
        <taxon>Magnoliopsida</taxon>
        <taxon>eudicotyledons</taxon>
        <taxon>Gunneridae</taxon>
        <taxon>Pentapetalae</taxon>
        <taxon>asterids</taxon>
        <taxon>lamiids</taxon>
        <taxon>Solanales</taxon>
        <taxon>Solanaceae</taxon>
        <taxon>Nicotianoideae</taxon>
        <taxon>Nicotianeae</taxon>
        <taxon>Nicotiana</taxon>
    </lineage>
</organism>
<dbReference type="RefSeq" id="XP_016462593.1">
    <property type="nucleotide sequence ID" value="XM_016607107.1"/>
</dbReference>
<dbReference type="OrthoDB" id="1305231at2759"/>
<accession>A0A1S3ZDT1</accession>
<feature type="region of interest" description="Disordered" evidence="1">
    <location>
        <begin position="114"/>
        <end position="157"/>
    </location>
</feature>
<dbReference type="OMA" id="TQPQNNF"/>
<proteinExistence type="predicted"/>
<name>A0A1S3ZDT1_TOBAC</name>